<comment type="caution">
    <text evidence="1">The sequence shown here is derived from an EMBL/GenBank/DDBJ whole genome shotgun (WGS) entry which is preliminary data.</text>
</comment>
<dbReference type="EMBL" id="JACHCF010000004">
    <property type="protein sequence ID" value="MBB5620801.1"/>
    <property type="molecule type" value="Genomic_DNA"/>
</dbReference>
<sequence>MFLALKVKIIYWAKVYKFGVNEYGNKKFRKY</sequence>
<dbReference type="AlphaFoldDB" id="A0A7W8YS26"/>
<organism evidence="1 2">
    <name type="scientific">Pedobacter cryoconitis</name>
    <dbReference type="NCBI Taxonomy" id="188932"/>
    <lineage>
        <taxon>Bacteria</taxon>
        <taxon>Pseudomonadati</taxon>
        <taxon>Bacteroidota</taxon>
        <taxon>Sphingobacteriia</taxon>
        <taxon>Sphingobacteriales</taxon>
        <taxon>Sphingobacteriaceae</taxon>
        <taxon>Pedobacter</taxon>
    </lineage>
</organism>
<evidence type="ECO:0000313" key="2">
    <source>
        <dbReference type="Proteomes" id="UP000537718"/>
    </source>
</evidence>
<name>A0A7W8YS26_9SPHI</name>
<reference evidence="1 2" key="1">
    <citation type="submission" date="2020-08" db="EMBL/GenBank/DDBJ databases">
        <title>Genomic Encyclopedia of Type Strains, Phase IV (KMG-V): Genome sequencing to study the core and pangenomes of soil and plant-associated prokaryotes.</title>
        <authorList>
            <person name="Whitman W."/>
        </authorList>
    </citation>
    <scope>NUCLEOTIDE SEQUENCE [LARGE SCALE GENOMIC DNA]</scope>
    <source>
        <strain evidence="1 2">MP7CTX6</strain>
    </source>
</reference>
<accession>A0A7W8YS26</accession>
<dbReference type="Proteomes" id="UP000537718">
    <property type="component" value="Unassembled WGS sequence"/>
</dbReference>
<evidence type="ECO:0000313" key="1">
    <source>
        <dbReference type="EMBL" id="MBB5620801.1"/>
    </source>
</evidence>
<gene>
    <name evidence="1" type="ORF">HDE69_001854</name>
</gene>
<proteinExistence type="predicted"/>
<protein>
    <submittedName>
        <fullName evidence="1">Uncharacterized protein</fullName>
    </submittedName>
</protein>